<reference evidence="2 3" key="1">
    <citation type="submission" date="2020-08" db="EMBL/GenBank/DDBJ databases">
        <title>Genomic Encyclopedia of Type Strains, Phase IV (KMG-IV): sequencing the most valuable type-strain genomes for metagenomic binning, comparative biology and taxonomic classification.</title>
        <authorList>
            <person name="Goeker M."/>
        </authorList>
    </citation>
    <scope>NUCLEOTIDE SEQUENCE [LARGE SCALE GENOMIC DNA]</scope>
    <source>
        <strain evidence="2 3">DSM 100734</strain>
    </source>
</reference>
<dbReference type="RefSeq" id="WP_183995573.1">
    <property type="nucleotide sequence ID" value="NZ_BMHW01000005.1"/>
</dbReference>
<feature type="region of interest" description="Disordered" evidence="1">
    <location>
        <begin position="70"/>
        <end position="89"/>
    </location>
</feature>
<keyword evidence="3" id="KW-1185">Reference proteome</keyword>
<dbReference type="EMBL" id="JACHEG010000006">
    <property type="protein sequence ID" value="MBB6164824.1"/>
    <property type="molecule type" value="Genomic_DNA"/>
</dbReference>
<evidence type="ECO:0000256" key="1">
    <source>
        <dbReference type="SAM" id="MobiDB-lite"/>
    </source>
</evidence>
<comment type="caution">
    <text evidence="2">The sequence shown here is derived from an EMBL/GenBank/DDBJ whole genome shotgun (WGS) entry which is preliminary data.</text>
</comment>
<gene>
    <name evidence="2" type="ORF">HNQ72_004669</name>
</gene>
<name>A0A7W9YA44_9HYPH</name>
<protein>
    <submittedName>
        <fullName evidence="2">Uncharacterized protein</fullName>
    </submittedName>
</protein>
<dbReference type="Proteomes" id="UP000547879">
    <property type="component" value="Unassembled WGS sequence"/>
</dbReference>
<organism evidence="2 3">
    <name type="scientific">Rhizobium wenxiniae</name>
    <dbReference type="NCBI Taxonomy" id="1737357"/>
    <lineage>
        <taxon>Bacteria</taxon>
        <taxon>Pseudomonadati</taxon>
        <taxon>Pseudomonadota</taxon>
        <taxon>Alphaproteobacteria</taxon>
        <taxon>Hyphomicrobiales</taxon>
        <taxon>Rhizobiaceae</taxon>
        <taxon>Rhizobium/Agrobacterium group</taxon>
        <taxon>Rhizobium</taxon>
    </lineage>
</organism>
<sequence>MFYVLIALCVVVATLFFVRHHAIKTRFVEREIDKVIARKLAASDYVLELSRLKDENAVMRNLLMDLVENESESPMSQPNASKEDLLRSRNTKVQRYREILAESLHVLKGCRAHYTEAPTSSSRPTKSEKS</sequence>
<dbReference type="AlphaFoldDB" id="A0A7W9YA44"/>
<evidence type="ECO:0000313" key="2">
    <source>
        <dbReference type="EMBL" id="MBB6164824.1"/>
    </source>
</evidence>
<evidence type="ECO:0000313" key="3">
    <source>
        <dbReference type="Proteomes" id="UP000547879"/>
    </source>
</evidence>
<accession>A0A7W9YA44</accession>
<proteinExistence type="predicted"/>